<dbReference type="EMBL" id="VSSQ01001109">
    <property type="protein sequence ID" value="MPM05194.1"/>
    <property type="molecule type" value="Genomic_DNA"/>
</dbReference>
<keyword evidence="1" id="KW-0472">Membrane</keyword>
<sequence>MKSFFRRDNFWLGIGISLVLPVLTYFLLQLISMIFATPNGEIFKKSTDQLLAVCSNLIPFRYYLVKLKADKTGKGIMLITFVMAIIYFYLNWSA</sequence>
<feature type="transmembrane region" description="Helical" evidence="1">
    <location>
        <begin position="76"/>
        <end position="92"/>
    </location>
</feature>
<dbReference type="AlphaFoldDB" id="A0A644WSI0"/>
<feature type="transmembrane region" description="Helical" evidence="1">
    <location>
        <begin position="12"/>
        <end position="35"/>
    </location>
</feature>
<keyword evidence="1" id="KW-1133">Transmembrane helix</keyword>
<gene>
    <name evidence="2" type="ORF">SDC9_51482</name>
</gene>
<comment type="caution">
    <text evidence="2">The sequence shown here is derived from an EMBL/GenBank/DDBJ whole genome shotgun (WGS) entry which is preliminary data.</text>
</comment>
<organism evidence="2">
    <name type="scientific">bioreactor metagenome</name>
    <dbReference type="NCBI Taxonomy" id="1076179"/>
    <lineage>
        <taxon>unclassified sequences</taxon>
        <taxon>metagenomes</taxon>
        <taxon>ecological metagenomes</taxon>
    </lineage>
</organism>
<protein>
    <submittedName>
        <fullName evidence="2">Uncharacterized protein</fullName>
    </submittedName>
</protein>
<evidence type="ECO:0000256" key="1">
    <source>
        <dbReference type="SAM" id="Phobius"/>
    </source>
</evidence>
<keyword evidence="1" id="KW-0812">Transmembrane</keyword>
<name>A0A644WSI0_9ZZZZ</name>
<evidence type="ECO:0000313" key="2">
    <source>
        <dbReference type="EMBL" id="MPM05194.1"/>
    </source>
</evidence>
<accession>A0A644WSI0</accession>
<reference evidence="2" key="1">
    <citation type="submission" date="2019-08" db="EMBL/GenBank/DDBJ databases">
        <authorList>
            <person name="Kucharzyk K."/>
            <person name="Murdoch R.W."/>
            <person name="Higgins S."/>
            <person name="Loffler F."/>
        </authorList>
    </citation>
    <scope>NUCLEOTIDE SEQUENCE</scope>
</reference>
<proteinExistence type="predicted"/>